<evidence type="ECO:0000256" key="3">
    <source>
        <dbReference type="ARBA" id="ARBA00021310"/>
    </source>
</evidence>
<dbReference type="Gene3D" id="1.20.1440.120">
    <property type="entry name" value="Recombination protein O, C-terminal domain"/>
    <property type="match status" value="1"/>
</dbReference>
<dbReference type="Pfam" id="PF02565">
    <property type="entry name" value="RecO_C"/>
    <property type="match status" value="1"/>
</dbReference>
<dbReference type="InterPro" id="IPR022572">
    <property type="entry name" value="DNA_rep/recomb_RecO_N"/>
</dbReference>
<dbReference type="HAMAP" id="MF_00201">
    <property type="entry name" value="RecO"/>
    <property type="match status" value="1"/>
</dbReference>
<dbReference type="AlphaFoldDB" id="A0A0A8UUJ7"/>
<dbReference type="SUPFAM" id="SSF50249">
    <property type="entry name" value="Nucleic acid-binding proteins"/>
    <property type="match status" value="1"/>
</dbReference>
<evidence type="ECO:0000256" key="2">
    <source>
        <dbReference type="ARBA" id="ARBA00007452"/>
    </source>
</evidence>
<evidence type="ECO:0000256" key="7">
    <source>
        <dbReference type="ARBA" id="ARBA00033409"/>
    </source>
</evidence>
<evidence type="ECO:0000256" key="5">
    <source>
        <dbReference type="ARBA" id="ARBA00023172"/>
    </source>
</evidence>
<gene>
    <name evidence="8 10" type="primary">recO</name>
    <name evidence="10" type="ORF">LHA_2147</name>
</gene>
<dbReference type="Gene3D" id="2.40.50.140">
    <property type="entry name" value="Nucleic acid-binding proteins"/>
    <property type="match status" value="1"/>
</dbReference>
<evidence type="ECO:0000313" key="11">
    <source>
        <dbReference type="Proteomes" id="UP000032803"/>
    </source>
</evidence>
<keyword evidence="5 8" id="KW-0233">DNA recombination</keyword>
<dbReference type="Proteomes" id="UP000032803">
    <property type="component" value="Chromosome I"/>
</dbReference>
<accession>A0A0A8UUJ7</accession>
<dbReference type="InterPro" id="IPR012340">
    <property type="entry name" value="NA-bd_OB-fold"/>
</dbReference>
<dbReference type="KEGG" id="lha:LHA_2147"/>
<dbReference type="STRING" id="449.LHA_2147"/>
<evidence type="ECO:0000313" key="10">
    <source>
        <dbReference type="EMBL" id="CEK11171.1"/>
    </source>
</evidence>
<reference evidence="11" key="1">
    <citation type="submission" date="2014-09" db="EMBL/GenBank/DDBJ databases">
        <authorList>
            <person name="Gomez-Valero L."/>
        </authorList>
    </citation>
    <scope>NUCLEOTIDE SEQUENCE [LARGE SCALE GENOMIC DNA]</scope>
    <source>
        <strain evidence="11">ATCC35250</strain>
    </source>
</reference>
<dbReference type="PANTHER" id="PTHR33991">
    <property type="entry name" value="DNA REPAIR PROTEIN RECO"/>
    <property type="match status" value="1"/>
</dbReference>
<keyword evidence="6 8" id="KW-0234">DNA repair</keyword>
<evidence type="ECO:0000259" key="9">
    <source>
        <dbReference type="Pfam" id="PF11967"/>
    </source>
</evidence>
<dbReference type="GO" id="GO:0043590">
    <property type="term" value="C:bacterial nucleoid"/>
    <property type="evidence" value="ECO:0007669"/>
    <property type="project" value="TreeGrafter"/>
</dbReference>
<sequence length="229" mass="25965">MTVELVEAWVLHKRPSGDSSVLVTFFTREKGIIKCLCKGGRSPKKQAVLQLFTPLWLSVEIKRDRHYVRQFETTSRTLDLKGNALFAGLYLNELLYYSLSALDYHPELFETYLKTLNGLVDATNNLMIEVLLRHFEWSLLTACGQAISFTEEANTMQLIDENKNYQFIAKEGFIPAITGLSGKHILALSQGHLNDVAVLKTAKLIMRQAIDSLLEGRVLQSRALYIKKT</sequence>
<dbReference type="NCBIfam" id="TIGR00613">
    <property type="entry name" value="reco"/>
    <property type="match status" value="1"/>
</dbReference>
<dbReference type="PATRIC" id="fig|449.7.peg.311"/>
<dbReference type="OrthoDB" id="9804792at2"/>
<name>A0A0A8UUJ7_LEGHA</name>
<evidence type="ECO:0000256" key="6">
    <source>
        <dbReference type="ARBA" id="ARBA00023204"/>
    </source>
</evidence>
<comment type="function">
    <text evidence="1 8">Involved in DNA repair and RecF pathway recombination.</text>
</comment>
<dbReference type="InterPro" id="IPR003717">
    <property type="entry name" value="RecO"/>
</dbReference>
<dbReference type="Pfam" id="PF11967">
    <property type="entry name" value="RecO_N"/>
    <property type="match status" value="1"/>
</dbReference>
<comment type="similarity">
    <text evidence="2 8">Belongs to the RecO family.</text>
</comment>
<evidence type="ECO:0000256" key="4">
    <source>
        <dbReference type="ARBA" id="ARBA00022763"/>
    </source>
</evidence>
<dbReference type="PANTHER" id="PTHR33991:SF1">
    <property type="entry name" value="DNA REPAIR PROTEIN RECO"/>
    <property type="match status" value="1"/>
</dbReference>
<dbReference type="EMBL" id="LN681225">
    <property type="protein sequence ID" value="CEK11171.1"/>
    <property type="molecule type" value="Genomic_DNA"/>
</dbReference>
<dbReference type="RefSeq" id="WP_045106413.1">
    <property type="nucleotide sequence ID" value="NZ_LN681225.1"/>
</dbReference>
<dbReference type="InterPro" id="IPR042242">
    <property type="entry name" value="RecO_C"/>
</dbReference>
<protein>
    <recommendedName>
        <fullName evidence="3 8">DNA repair protein RecO</fullName>
    </recommendedName>
    <alternativeName>
        <fullName evidence="7 8">Recombination protein O</fullName>
    </alternativeName>
</protein>
<dbReference type="GO" id="GO:0006310">
    <property type="term" value="P:DNA recombination"/>
    <property type="evidence" value="ECO:0007669"/>
    <property type="project" value="UniProtKB-UniRule"/>
</dbReference>
<keyword evidence="4 8" id="KW-0227">DNA damage</keyword>
<organism evidence="10 11">
    <name type="scientific">Legionella hackeliae</name>
    <dbReference type="NCBI Taxonomy" id="449"/>
    <lineage>
        <taxon>Bacteria</taxon>
        <taxon>Pseudomonadati</taxon>
        <taxon>Pseudomonadota</taxon>
        <taxon>Gammaproteobacteria</taxon>
        <taxon>Legionellales</taxon>
        <taxon>Legionellaceae</taxon>
        <taxon>Legionella</taxon>
    </lineage>
</organism>
<feature type="domain" description="DNA replication/recombination mediator RecO N-terminal" evidence="9">
    <location>
        <begin position="5"/>
        <end position="71"/>
    </location>
</feature>
<evidence type="ECO:0000256" key="8">
    <source>
        <dbReference type="HAMAP-Rule" id="MF_00201"/>
    </source>
</evidence>
<proteinExistence type="inferred from homology"/>
<evidence type="ECO:0000256" key="1">
    <source>
        <dbReference type="ARBA" id="ARBA00003065"/>
    </source>
</evidence>
<dbReference type="HOGENOM" id="CLU_066645_1_0_6"/>
<dbReference type="GO" id="GO:0006302">
    <property type="term" value="P:double-strand break repair"/>
    <property type="evidence" value="ECO:0007669"/>
    <property type="project" value="TreeGrafter"/>
</dbReference>
<keyword evidence="11" id="KW-1185">Reference proteome</keyword>